<sequence length="159" mass="18281">MRNHFNSCDFAQAVLLRLPKSLLPDASSDRVNRNPVFFRLHQPRSPPRTEARVQPQRHGRLPTRPRCHPRVSPPQLHHPDHHHHNPNSRISIYYDQLCTYAAYKGQQITNDVVLLPFYQGHQDVNVLSTTLSGTAMPVAPSFGYEVGRDQTARKMYLNL</sequence>
<keyword evidence="2" id="KW-0812">Transmembrane</keyword>
<dbReference type="AlphaFoldDB" id="A0AAQ3K1J6"/>
<evidence type="ECO:0000256" key="5">
    <source>
        <dbReference type="SAM" id="MobiDB-lite"/>
    </source>
</evidence>
<name>A0AAQ3K1J6_9LILI</name>
<evidence type="ECO:0000313" key="7">
    <source>
        <dbReference type="EMBL" id="WOL00309.1"/>
    </source>
</evidence>
<dbReference type="Proteomes" id="UP001327560">
    <property type="component" value="Chromosome 3"/>
</dbReference>
<keyword evidence="3" id="KW-1133">Transmembrane helix</keyword>
<feature type="region of interest" description="Disordered" evidence="5">
    <location>
        <begin position="40"/>
        <end position="84"/>
    </location>
</feature>
<accession>A0AAQ3K1J6</accession>
<keyword evidence="8" id="KW-1185">Reference proteome</keyword>
<gene>
    <name evidence="7" type="ORF">Cni_G09022</name>
</gene>
<evidence type="ECO:0000259" key="6">
    <source>
        <dbReference type="Pfam" id="PF03168"/>
    </source>
</evidence>
<dbReference type="InterPro" id="IPR004864">
    <property type="entry name" value="LEA_2"/>
</dbReference>
<feature type="domain" description="Late embryogenesis abundant protein LEA-2 subgroup" evidence="6">
    <location>
        <begin position="85"/>
        <end position="139"/>
    </location>
</feature>
<comment type="subcellular location">
    <subcellularLocation>
        <location evidence="1">Membrane</location>
        <topology evidence="1">Single-pass membrane protein</topology>
    </subcellularLocation>
</comment>
<evidence type="ECO:0000256" key="3">
    <source>
        <dbReference type="ARBA" id="ARBA00022989"/>
    </source>
</evidence>
<dbReference type="GO" id="GO:0005886">
    <property type="term" value="C:plasma membrane"/>
    <property type="evidence" value="ECO:0007669"/>
    <property type="project" value="TreeGrafter"/>
</dbReference>
<dbReference type="InterPro" id="IPR044839">
    <property type="entry name" value="NDR1-like"/>
</dbReference>
<feature type="compositionally biased region" description="Basic residues" evidence="5">
    <location>
        <begin position="55"/>
        <end position="69"/>
    </location>
</feature>
<evidence type="ECO:0000256" key="1">
    <source>
        <dbReference type="ARBA" id="ARBA00004167"/>
    </source>
</evidence>
<keyword evidence="4" id="KW-0472">Membrane</keyword>
<reference evidence="7 8" key="1">
    <citation type="submission" date="2023-10" db="EMBL/GenBank/DDBJ databases">
        <title>Chromosome-scale genome assembly provides insights into flower coloration mechanisms of Canna indica.</title>
        <authorList>
            <person name="Li C."/>
        </authorList>
    </citation>
    <scope>NUCLEOTIDE SEQUENCE [LARGE SCALE GENOMIC DNA]</scope>
    <source>
        <tissue evidence="7">Flower</tissue>
    </source>
</reference>
<evidence type="ECO:0000313" key="8">
    <source>
        <dbReference type="Proteomes" id="UP001327560"/>
    </source>
</evidence>
<dbReference type="Pfam" id="PF03168">
    <property type="entry name" value="LEA_2"/>
    <property type="match status" value="1"/>
</dbReference>
<evidence type="ECO:0000256" key="4">
    <source>
        <dbReference type="ARBA" id="ARBA00023136"/>
    </source>
</evidence>
<dbReference type="GO" id="GO:0009506">
    <property type="term" value="C:plasmodesma"/>
    <property type="evidence" value="ECO:0007669"/>
    <property type="project" value="TreeGrafter"/>
</dbReference>
<dbReference type="GO" id="GO:0098542">
    <property type="term" value="P:defense response to other organism"/>
    <property type="evidence" value="ECO:0007669"/>
    <property type="project" value="InterPro"/>
</dbReference>
<dbReference type="EMBL" id="CP136892">
    <property type="protein sequence ID" value="WOL00309.1"/>
    <property type="molecule type" value="Genomic_DNA"/>
</dbReference>
<dbReference type="PANTHER" id="PTHR31415:SF20">
    <property type="entry name" value="NDR1_HIN1-LIKE PROTEIN 26"/>
    <property type="match status" value="1"/>
</dbReference>
<organism evidence="7 8">
    <name type="scientific">Canna indica</name>
    <name type="common">Indian-shot</name>
    <dbReference type="NCBI Taxonomy" id="4628"/>
    <lineage>
        <taxon>Eukaryota</taxon>
        <taxon>Viridiplantae</taxon>
        <taxon>Streptophyta</taxon>
        <taxon>Embryophyta</taxon>
        <taxon>Tracheophyta</taxon>
        <taxon>Spermatophyta</taxon>
        <taxon>Magnoliopsida</taxon>
        <taxon>Liliopsida</taxon>
        <taxon>Zingiberales</taxon>
        <taxon>Cannaceae</taxon>
        <taxon>Canna</taxon>
    </lineage>
</organism>
<evidence type="ECO:0000256" key="2">
    <source>
        <dbReference type="ARBA" id="ARBA00022692"/>
    </source>
</evidence>
<proteinExistence type="predicted"/>
<dbReference type="PANTHER" id="PTHR31415">
    <property type="entry name" value="OS05G0367900 PROTEIN"/>
    <property type="match status" value="1"/>
</dbReference>
<protein>
    <recommendedName>
        <fullName evidence="6">Late embryogenesis abundant protein LEA-2 subgroup domain-containing protein</fullName>
    </recommendedName>
</protein>